<evidence type="ECO:0000313" key="2">
    <source>
        <dbReference type="Proteomes" id="UP001209083"/>
    </source>
</evidence>
<dbReference type="InterPro" id="IPR036388">
    <property type="entry name" value="WH-like_DNA-bd_sf"/>
</dbReference>
<keyword evidence="2" id="KW-1185">Reference proteome</keyword>
<dbReference type="RefSeq" id="WP_349638670.1">
    <property type="nucleotide sequence ID" value="NZ_CP090958.1"/>
</dbReference>
<sequence>MTIPKSADMRGRTVDSSSLKGLAHPLRIRILETLWSYGANTSCGLAERLGESSGSTSYHLRQLARHEFIRKVEGKGTKRECWWEVMPGGLTLATPDLATDPATRAASQLVSREFEDTRQQALSHFVVNGFELLPKHWVDASTITTAHFKLTSKQLAEISAEFEKFHDSVLAKYRGQDEPGARPVQVHINAFPLIDGEENPS</sequence>
<dbReference type="InterPro" id="IPR011991">
    <property type="entry name" value="ArsR-like_HTH"/>
</dbReference>
<dbReference type="CDD" id="cd00090">
    <property type="entry name" value="HTH_ARSR"/>
    <property type="match status" value="1"/>
</dbReference>
<dbReference type="Gene3D" id="1.10.10.10">
    <property type="entry name" value="Winged helix-like DNA-binding domain superfamily/Winged helix DNA-binding domain"/>
    <property type="match status" value="1"/>
</dbReference>
<protein>
    <submittedName>
        <fullName evidence="1">Helix-turn-helix domain-containing protein</fullName>
    </submittedName>
</protein>
<evidence type="ECO:0000313" key="1">
    <source>
        <dbReference type="EMBL" id="WGW11876.1"/>
    </source>
</evidence>
<gene>
    <name evidence="1" type="ORF">LWF01_17580</name>
</gene>
<reference evidence="1 2" key="1">
    <citation type="submission" date="2023-05" db="EMBL/GenBank/DDBJ databases">
        <title>Lithophilousrod everest ZFBP1038 complete genpme.</title>
        <authorList>
            <person name="Tian M."/>
        </authorList>
    </citation>
    <scope>NUCLEOTIDE SEQUENCE [LARGE SCALE GENOMIC DNA]</scope>
    <source>
        <strain evidence="1 2">ZFBP1038</strain>
    </source>
</reference>
<proteinExistence type="predicted"/>
<dbReference type="SUPFAM" id="SSF46785">
    <property type="entry name" value="Winged helix' DNA-binding domain"/>
    <property type="match status" value="1"/>
</dbReference>
<dbReference type="Pfam" id="PF12840">
    <property type="entry name" value="HTH_20"/>
    <property type="match status" value="1"/>
</dbReference>
<organism evidence="1 2">
    <name type="scientific">Saxibacter everestensis</name>
    <dbReference type="NCBI Taxonomy" id="2909229"/>
    <lineage>
        <taxon>Bacteria</taxon>
        <taxon>Bacillati</taxon>
        <taxon>Actinomycetota</taxon>
        <taxon>Actinomycetes</taxon>
        <taxon>Micrococcales</taxon>
        <taxon>Brevibacteriaceae</taxon>
        <taxon>Saxibacter</taxon>
    </lineage>
</organism>
<dbReference type="EMBL" id="CP090958">
    <property type="protein sequence ID" value="WGW11876.1"/>
    <property type="molecule type" value="Genomic_DNA"/>
</dbReference>
<dbReference type="Proteomes" id="UP001209083">
    <property type="component" value="Chromosome"/>
</dbReference>
<accession>A0ABY8QUG5</accession>
<name>A0ABY8QUG5_9MICO</name>
<dbReference type="InterPro" id="IPR036390">
    <property type="entry name" value="WH_DNA-bd_sf"/>
</dbReference>